<dbReference type="PANTHER" id="PTHR21015:SF22">
    <property type="entry name" value="GLYCOSYLTRANSFERASE"/>
    <property type="match status" value="1"/>
</dbReference>
<dbReference type="RefSeq" id="WP_208925903.1">
    <property type="nucleotide sequence ID" value="NZ_LK996017.1"/>
</dbReference>
<dbReference type="Gene3D" id="3.40.50.11190">
    <property type="match status" value="1"/>
</dbReference>
<gene>
    <name evidence="4" type="ORF">DPCES_3248</name>
</gene>
<sequence length="361" mass="40717">MNVVIRADSSNIIGTGHVMRCLALAKELEEANTNINFICRESQGNLSKWIKKNGFGVFGIPVSNDERMNLVFEQDFDSCETISIIKKMEKTIDWLIVDHYDIDIGWERILRPYAKNIMVIDDLANRVHDCAVILDQNLFFNMSERYDALVSNDCVRLLGPQYALLRKEFRSSRLRHPRRLASRSGQIMISFGGSDPGNDTLKVLEAVEGLALQNVAIKVVIGGANPNKAEIMKKCAEMDYVKYYFQVDDMSELMEESDLFIGGGGSTVWERCCIGLPGIVIPIAYNQVNPMKELAKAGIIHLYEGEKSVRGYMDEIEFAMSNLTYLNDLAIKGMKIYDGAGTIRVSKCMRRICREYSSTLS</sequence>
<dbReference type="PANTHER" id="PTHR21015">
    <property type="entry name" value="UDP-N-ACETYLGLUCOSAMINE--N-ACETYLMURAMYL-(PENTAPEPTIDE) PYROPHOSPHORYL-UNDECAPRENOL N-ACETYLGLUCOSAMINE TRANSFERASE 1"/>
    <property type="match status" value="1"/>
</dbReference>
<dbReference type="NCBIfam" id="TIGR03590">
    <property type="entry name" value="PseG"/>
    <property type="match status" value="1"/>
</dbReference>
<feature type="domain" description="Glycosyl transferase family 28 C-terminal" evidence="3">
    <location>
        <begin position="192"/>
        <end position="299"/>
    </location>
</feature>
<protein>
    <submittedName>
        <fullName evidence="4">Pseudaminic acid biosynthesis-associated protein PseG</fullName>
    </submittedName>
</protein>
<dbReference type="PATRIC" id="fig|49338.4.peg.3498"/>
<evidence type="ECO:0000256" key="1">
    <source>
        <dbReference type="PIRSR" id="PIRSR620023-1"/>
    </source>
</evidence>
<evidence type="ECO:0000256" key="2">
    <source>
        <dbReference type="PIRSR" id="PIRSR620023-2"/>
    </source>
</evidence>
<reference evidence="4" key="1">
    <citation type="submission" date="2014-07" db="EMBL/GenBank/DDBJ databases">
        <authorList>
            <person name="Hornung V.Bastian."/>
        </authorList>
    </citation>
    <scope>NUCLEOTIDE SEQUENCE</scope>
    <source>
        <strain evidence="4">PCE-S</strain>
    </source>
</reference>
<dbReference type="Gene3D" id="3.40.50.2000">
    <property type="entry name" value="Glycogen Phosphorylase B"/>
    <property type="match status" value="1"/>
</dbReference>
<feature type="binding site" evidence="2">
    <location>
        <position position="270"/>
    </location>
    <ligand>
        <name>substrate</name>
    </ligand>
</feature>
<evidence type="ECO:0000313" key="4">
    <source>
        <dbReference type="EMBL" id="CDX03135.1"/>
    </source>
</evidence>
<feature type="binding site" evidence="2">
    <location>
        <position position="166"/>
    </location>
    <ligand>
        <name>substrate</name>
    </ligand>
</feature>
<accession>A0A098B428</accession>
<dbReference type="InterPro" id="IPR020023">
    <property type="entry name" value="PseG"/>
</dbReference>
<dbReference type="EMBL" id="LK996017">
    <property type="protein sequence ID" value="CDX03135.1"/>
    <property type="molecule type" value="Genomic_DNA"/>
</dbReference>
<name>A0A098B428_DESHA</name>
<organism evidence="4">
    <name type="scientific">Desulfitobacterium hafniense</name>
    <name type="common">Desulfitobacterium frappieri</name>
    <dbReference type="NCBI Taxonomy" id="49338"/>
    <lineage>
        <taxon>Bacteria</taxon>
        <taxon>Bacillati</taxon>
        <taxon>Bacillota</taxon>
        <taxon>Clostridia</taxon>
        <taxon>Eubacteriales</taxon>
        <taxon>Desulfitobacteriaceae</taxon>
        <taxon>Desulfitobacterium</taxon>
    </lineage>
</organism>
<dbReference type="Pfam" id="PF04101">
    <property type="entry name" value="Glyco_tran_28_C"/>
    <property type="match status" value="1"/>
</dbReference>
<proteinExistence type="predicted"/>
<dbReference type="InterPro" id="IPR007235">
    <property type="entry name" value="Glyco_trans_28_C"/>
</dbReference>
<dbReference type="AlphaFoldDB" id="A0A098B428"/>
<feature type="active site" description="Proton acceptor" evidence="1">
    <location>
        <position position="17"/>
    </location>
</feature>
<dbReference type="GO" id="GO:0016758">
    <property type="term" value="F:hexosyltransferase activity"/>
    <property type="evidence" value="ECO:0007669"/>
    <property type="project" value="InterPro"/>
</dbReference>
<evidence type="ECO:0000259" key="3">
    <source>
        <dbReference type="Pfam" id="PF04101"/>
    </source>
</evidence>
<dbReference type="SUPFAM" id="SSF53756">
    <property type="entry name" value="UDP-Glycosyltransferase/glycogen phosphorylase"/>
    <property type="match status" value="1"/>
</dbReference>